<protein>
    <recommendedName>
        <fullName evidence="4">Glycosyl transferase CAP10 domain-containing protein</fullName>
    </recommendedName>
</protein>
<evidence type="ECO:0000313" key="6">
    <source>
        <dbReference type="Proteomes" id="UP000266841"/>
    </source>
</evidence>
<dbReference type="OrthoDB" id="48852at2759"/>
<dbReference type="SMART" id="SM00672">
    <property type="entry name" value="CAP10"/>
    <property type="match status" value="1"/>
</dbReference>
<comment type="similarity">
    <text evidence="1">Belongs to the glycosyltransferase 90 family.</text>
</comment>
<dbReference type="PANTHER" id="PTHR12203">
    <property type="entry name" value="KDEL LYS-ASP-GLU-LEU CONTAINING - RELATED"/>
    <property type="match status" value="1"/>
</dbReference>
<dbReference type="OMA" id="CQDLQPR"/>
<dbReference type="Proteomes" id="UP000266841">
    <property type="component" value="Unassembled WGS sequence"/>
</dbReference>
<feature type="domain" description="Glycosyl transferase CAP10" evidence="4">
    <location>
        <begin position="315"/>
        <end position="531"/>
    </location>
</feature>
<feature type="region of interest" description="Disordered" evidence="3">
    <location>
        <begin position="56"/>
        <end position="76"/>
    </location>
</feature>
<gene>
    <name evidence="5" type="ORF">THAOC_34917</name>
</gene>
<dbReference type="eggNOG" id="KOG2458">
    <property type="taxonomic scope" value="Eukaryota"/>
</dbReference>
<dbReference type="InterPro" id="IPR051091">
    <property type="entry name" value="O-Glucosyltr/Glycosyltrsf_90"/>
</dbReference>
<name>K0R1Q6_THAOC</name>
<dbReference type="InterPro" id="IPR006598">
    <property type="entry name" value="CAP10"/>
</dbReference>
<keyword evidence="2" id="KW-0808">Transferase</keyword>
<sequence length="583" mass="66596">MEGGRRRPWSRRLTLLALAAVAVSLILSVRVHRGLIHDRTHNKSTLHPDHRRLLFDPKSVERKGRTKPVHSTGNSPLQNEFELIGQSLQSYESELAQATHAQTGPAMSHMSVIQAAKDVKFGSYDLNAGILATEAFHYTIFFFVYDSKSDTFRVWHNVPGCDHGCARIYRIASVIAYALRKNFPGRFKGPDSDDIVIMMSCGDAPRIKSRCYDKANDYCHSSKFAPILQFGSVYIDTEILPSAIAMPMPVRPHIPCFDEWQLSRQVCQDLQPRSAMSDRIRDGIVFGDTRRKNYWDKLIPQVLWRGTDFAYLHLKHPEMRPPNYKTDILPFENEAHPTDGRWAINAIHGMGELLLPRWRGVLLTSEAEIEAREYRESGNSNVIPWCNIKFSHCYDKGEKVLAIDNAKMKHLERVGISAIGERLNMTEHANYKYHIDLGGGGGTTWTGTIEKLALPGLLFHHVTETKDWFHDLLRPWKHYVPVKTDLSDLKQKFMWAEENPKEARQIAEAGTEFIRWMGSEEGMESMYSQFIVDPLRDIVRNYKVPPRYEGMSAIDAIQNSGHEGFHEVTWCTGRIKNSCDKSS</sequence>
<evidence type="ECO:0000256" key="1">
    <source>
        <dbReference type="ARBA" id="ARBA00010118"/>
    </source>
</evidence>
<dbReference type="EMBL" id="AGNL01047777">
    <property type="protein sequence ID" value="EJK46413.1"/>
    <property type="molecule type" value="Genomic_DNA"/>
</dbReference>
<dbReference type="PANTHER" id="PTHR12203:SF35">
    <property type="entry name" value="PROTEIN O-GLUCOSYLTRANSFERASE 1"/>
    <property type="match status" value="1"/>
</dbReference>
<evidence type="ECO:0000256" key="3">
    <source>
        <dbReference type="SAM" id="MobiDB-lite"/>
    </source>
</evidence>
<reference evidence="5 6" key="1">
    <citation type="journal article" date="2012" name="Genome Biol.">
        <title>Genome and low-iron response of an oceanic diatom adapted to chronic iron limitation.</title>
        <authorList>
            <person name="Lommer M."/>
            <person name="Specht M."/>
            <person name="Roy A.S."/>
            <person name="Kraemer L."/>
            <person name="Andreson R."/>
            <person name="Gutowska M.A."/>
            <person name="Wolf J."/>
            <person name="Bergner S.V."/>
            <person name="Schilhabel M.B."/>
            <person name="Klostermeier U.C."/>
            <person name="Beiko R.G."/>
            <person name="Rosenstiel P."/>
            <person name="Hippler M."/>
            <person name="Laroche J."/>
        </authorList>
    </citation>
    <scope>NUCLEOTIDE SEQUENCE [LARGE SCALE GENOMIC DNA]</scope>
    <source>
        <strain evidence="5 6">CCMP1005</strain>
    </source>
</reference>
<proteinExistence type="inferred from homology"/>
<evidence type="ECO:0000313" key="5">
    <source>
        <dbReference type="EMBL" id="EJK46413.1"/>
    </source>
</evidence>
<dbReference type="AlphaFoldDB" id="K0R1Q6"/>
<dbReference type="GO" id="GO:0016740">
    <property type="term" value="F:transferase activity"/>
    <property type="evidence" value="ECO:0007669"/>
    <property type="project" value="UniProtKB-KW"/>
</dbReference>
<keyword evidence="6" id="KW-1185">Reference proteome</keyword>
<evidence type="ECO:0000259" key="4">
    <source>
        <dbReference type="SMART" id="SM00672"/>
    </source>
</evidence>
<dbReference type="Pfam" id="PF05686">
    <property type="entry name" value="Glyco_transf_90"/>
    <property type="match status" value="1"/>
</dbReference>
<accession>K0R1Q6</accession>
<comment type="caution">
    <text evidence="5">The sequence shown here is derived from an EMBL/GenBank/DDBJ whole genome shotgun (WGS) entry which is preliminary data.</text>
</comment>
<evidence type="ECO:0000256" key="2">
    <source>
        <dbReference type="ARBA" id="ARBA00022679"/>
    </source>
</evidence>
<organism evidence="5 6">
    <name type="scientific">Thalassiosira oceanica</name>
    <name type="common">Marine diatom</name>
    <dbReference type="NCBI Taxonomy" id="159749"/>
    <lineage>
        <taxon>Eukaryota</taxon>
        <taxon>Sar</taxon>
        <taxon>Stramenopiles</taxon>
        <taxon>Ochrophyta</taxon>
        <taxon>Bacillariophyta</taxon>
        <taxon>Coscinodiscophyceae</taxon>
        <taxon>Thalassiosirophycidae</taxon>
        <taxon>Thalassiosirales</taxon>
        <taxon>Thalassiosiraceae</taxon>
        <taxon>Thalassiosira</taxon>
    </lineage>
</organism>